<dbReference type="AlphaFoldDB" id="A0A6N2KDN6"/>
<reference evidence="2" key="1">
    <citation type="submission" date="2019-03" db="EMBL/GenBank/DDBJ databases">
        <authorList>
            <person name="Mank J."/>
            <person name="Almeida P."/>
        </authorList>
    </citation>
    <scope>NUCLEOTIDE SEQUENCE</scope>
    <source>
        <strain evidence="2">78183</strain>
    </source>
</reference>
<protein>
    <submittedName>
        <fullName evidence="2">Uncharacterized protein</fullName>
    </submittedName>
</protein>
<organism evidence="2">
    <name type="scientific">Salix viminalis</name>
    <name type="common">Common osier</name>
    <name type="synonym">Basket willow</name>
    <dbReference type="NCBI Taxonomy" id="40686"/>
    <lineage>
        <taxon>Eukaryota</taxon>
        <taxon>Viridiplantae</taxon>
        <taxon>Streptophyta</taxon>
        <taxon>Embryophyta</taxon>
        <taxon>Tracheophyta</taxon>
        <taxon>Spermatophyta</taxon>
        <taxon>Magnoliopsida</taxon>
        <taxon>eudicotyledons</taxon>
        <taxon>Gunneridae</taxon>
        <taxon>Pentapetalae</taxon>
        <taxon>rosids</taxon>
        <taxon>fabids</taxon>
        <taxon>Malpighiales</taxon>
        <taxon>Salicaceae</taxon>
        <taxon>Saliceae</taxon>
        <taxon>Salix</taxon>
    </lineage>
</organism>
<feature type="coiled-coil region" evidence="1">
    <location>
        <begin position="109"/>
        <end position="140"/>
    </location>
</feature>
<accession>A0A6N2KDN6</accession>
<proteinExistence type="predicted"/>
<name>A0A6N2KDN6_SALVM</name>
<evidence type="ECO:0000256" key="1">
    <source>
        <dbReference type="SAM" id="Coils"/>
    </source>
</evidence>
<sequence length="190" mass="21997">MDEDGNVGPATGIQSDGKPFMRDFDQRAVKREAAAPGLMARTLTSTKFMVLSKHIFGASHAVINFASSSIGVDILMGMVLTSKSLKLENDKFRKEDMKISVKEAFIQRSNALQRAERKAQEEQERLRQREHEQIAEQRRRDLVIFNFCPKVSICTILLRQIRLRHNLQFIICLYNHWKKMQPYLISKENM</sequence>
<evidence type="ECO:0000313" key="2">
    <source>
        <dbReference type="EMBL" id="VFU26469.1"/>
    </source>
</evidence>
<keyword evidence="1" id="KW-0175">Coiled coil</keyword>
<gene>
    <name evidence="2" type="ORF">SVIM_LOCUS70566</name>
</gene>
<dbReference type="EMBL" id="CAADRP010000313">
    <property type="protein sequence ID" value="VFU26469.1"/>
    <property type="molecule type" value="Genomic_DNA"/>
</dbReference>